<comment type="caution">
    <text evidence="1">The sequence shown here is derived from an EMBL/GenBank/DDBJ whole genome shotgun (WGS) entry which is preliminary data.</text>
</comment>
<protein>
    <submittedName>
        <fullName evidence="1">Uncharacterized protein</fullName>
    </submittedName>
</protein>
<sequence>KNIHIYTTVVTRRVTPH</sequence>
<accession>A0A391NP21</accession>
<reference evidence="1 2" key="1">
    <citation type="journal article" date="2018" name="PLoS ONE">
        <title>The draft genome of Kipferlia bialata reveals reductive genome evolution in fornicate parasites.</title>
        <authorList>
            <person name="Tanifuji G."/>
            <person name="Takabayashi S."/>
            <person name="Kume K."/>
            <person name="Takagi M."/>
            <person name="Nakayama T."/>
            <person name="Kamikawa R."/>
            <person name="Inagaki Y."/>
            <person name="Hashimoto T."/>
        </authorList>
    </citation>
    <scope>NUCLEOTIDE SEQUENCE [LARGE SCALE GENOMIC DNA]</scope>
    <source>
        <strain evidence="1">NY0173</strain>
    </source>
</reference>
<feature type="non-terminal residue" evidence="1">
    <location>
        <position position="1"/>
    </location>
</feature>
<dbReference type="AlphaFoldDB" id="A0A391NP21"/>
<proteinExistence type="predicted"/>
<dbReference type="Proteomes" id="UP000265618">
    <property type="component" value="Unassembled WGS sequence"/>
</dbReference>
<evidence type="ECO:0000313" key="1">
    <source>
        <dbReference type="EMBL" id="GCA63394.1"/>
    </source>
</evidence>
<evidence type="ECO:0000313" key="2">
    <source>
        <dbReference type="Proteomes" id="UP000265618"/>
    </source>
</evidence>
<organism evidence="1 2">
    <name type="scientific">Kipferlia bialata</name>
    <dbReference type="NCBI Taxonomy" id="797122"/>
    <lineage>
        <taxon>Eukaryota</taxon>
        <taxon>Metamonada</taxon>
        <taxon>Carpediemonas-like organisms</taxon>
        <taxon>Kipferlia</taxon>
    </lineage>
</organism>
<name>A0A391NP21_9EUKA</name>
<gene>
    <name evidence="1" type="ORF">KIPB_009689</name>
</gene>
<dbReference type="EMBL" id="BDIP01003365">
    <property type="protein sequence ID" value="GCA63394.1"/>
    <property type="molecule type" value="Genomic_DNA"/>
</dbReference>
<keyword evidence="2" id="KW-1185">Reference proteome</keyword>